<organism evidence="6 7">
    <name type="scientific">Cupriavidus pinatubonensis</name>
    <dbReference type="NCBI Taxonomy" id="248026"/>
    <lineage>
        <taxon>Bacteria</taxon>
        <taxon>Pseudomonadati</taxon>
        <taxon>Pseudomonadota</taxon>
        <taxon>Betaproteobacteria</taxon>
        <taxon>Burkholderiales</taxon>
        <taxon>Burkholderiaceae</taxon>
        <taxon>Cupriavidus</taxon>
    </lineage>
</organism>
<dbReference type="Gene3D" id="1.10.10.10">
    <property type="entry name" value="Winged helix-like DNA-binding domain superfamily/Winged helix DNA-binding domain"/>
    <property type="match status" value="1"/>
</dbReference>
<dbReference type="InterPro" id="IPR005119">
    <property type="entry name" value="LysR_subst-bd"/>
</dbReference>
<sequence>MRAPAECADNVAEVLHRGKRGIKRRTAHGINNQIEPFAPAVGLDIGFNRLRTVVDRRGTELPDEIEVRFAGGGEHFGTKRACQLHGDMARATSAALDKDSLTSLQMRAVDDAGVGGDEGKRQRGRLAHRQVRRLMCEQRRIDSGVLRERTLDAADATGHAVDLVAGFERADAIADGLDRASHVDAEDQWQRVPRMRCGAGADLGIERIEATRRDTYKYLARSGVRARHGGEFEGAVVPGQHQCLHGHRDLLGNSEQWSHHDSCEFACKLTELNNHKSNMNEGIEWSDLRIFLAIARAGTLGAAARRVGLTQPTMGRRLRALEAAVGHMLFHRTSDGFVLTQEGSAILAYAERMEDEALGLARALAGSDNALTGLLRVTSSDWFGIHVLTPVFARFLAHHPRVALELVTDARQYSLARREADLAFRITPFEEPDVIQRTVMHMDYALYGHVDLEVPTAGDGEGIALISMDTAFGMLPDVAWTARMLPRAGTVFRSNNRGVQARMCAERGGFAVLPCPLGDATPVLRRIDLGEAPPGRDVWMGCHRDLRRLARLQALMAMMTECLGLP</sequence>
<dbReference type="Gene3D" id="3.40.190.290">
    <property type="match status" value="1"/>
</dbReference>
<dbReference type="PANTHER" id="PTHR30537">
    <property type="entry name" value="HTH-TYPE TRANSCRIPTIONAL REGULATOR"/>
    <property type="match status" value="1"/>
</dbReference>
<gene>
    <name evidence="6" type="primary">hdfR_1</name>
    <name evidence="6" type="ORF">LMG23994_00580</name>
</gene>
<evidence type="ECO:0000256" key="4">
    <source>
        <dbReference type="ARBA" id="ARBA00023163"/>
    </source>
</evidence>
<dbReference type="SUPFAM" id="SSF53850">
    <property type="entry name" value="Periplasmic binding protein-like II"/>
    <property type="match status" value="1"/>
</dbReference>
<evidence type="ECO:0000313" key="6">
    <source>
        <dbReference type="EMBL" id="CAG9164746.1"/>
    </source>
</evidence>
<evidence type="ECO:0000256" key="1">
    <source>
        <dbReference type="ARBA" id="ARBA00009437"/>
    </source>
</evidence>
<keyword evidence="7" id="KW-1185">Reference proteome</keyword>
<dbReference type="Pfam" id="PF03466">
    <property type="entry name" value="LysR_substrate"/>
    <property type="match status" value="1"/>
</dbReference>
<name>A0ABM8WBT2_9BURK</name>
<dbReference type="InterPro" id="IPR036388">
    <property type="entry name" value="WH-like_DNA-bd_sf"/>
</dbReference>
<dbReference type="SUPFAM" id="SSF46785">
    <property type="entry name" value="Winged helix' DNA-binding domain"/>
    <property type="match status" value="1"/>
</dbReference>
<keyword evidence="4" id="KW-0804">Transcription</keyword>
<comment type="caution">
    <text evidence="6">The sequence shown here is derived from an EMBL/GenBank/DDBJ whole genome shotgun (WGS) entry which is preliminary data.</text>
</comment>
<proteinExistence type="inferred from homology"/>
<dbReference type="Proteomes" id="UP000701702">
    <property type="component" value="Unassembled WGS sequence"/>
</dbReference>
<evidence type="ECO:0000256" key="2">
    <source>
        <dbReference type="ARBA" id="ARBA00023015"/>
    </source>
</evidence>
<evidence type="ECO:0000313" key="7">
    <source>
        <dbReference type="Proteomes" id="UP000701702"/>
    </source>
</evidence>
<comment type="similarity">
    <text evidence="1">Belongs to the LysR transcriptional regulatory family.</text>
</comment>
<keyword evidence="2" id="KW-0805">Transcription regulation</keyword>
<dbReference type="Pfam" id="PF00126">
    <property type="entry name" value="HTH_1"/>
    <property type="match status" value="1"/>
</dbReference>
<dbReference type="EMBL" id="CAJZAF010000002">
    <property type="protein sequence ID" value="CAG9164746.1"/>
    <property type="molecule type" value="Genomic_DNA"/>
</dbReference>
<feature type="domain" description="HTH lysR-type" evidence="5">
    <location>
        <begin position="283"/>
        <end position="340"/>
    </location>
</feature>
<protein>
    <submittedName>
        <fullName evidence="6">HTH-type transcriptional regulator HdfR</fullName>
    </submittedName>
</protein>
<reference evidence="6 7" key="1">
    <citation type="submission" date="2021-08" db="EMBL/GenBank/DDBJ databases">
        <authorList>
            <person name="Peeters C."/>
        </authorList>
    </citation>
    <scope>NUCLEOTIDE SEQUENCE [LARGE SCALE GENOMIC DNA]</scope>
    <source>
        <strain evidence="6 7">LMG 23994</strain>
    </source>
</reference>
<dbReference type="InterPro" id="IPR036390">
    <property type="entry name" value="WH_DNA-bd_sf"/>
</dbReference>
<dbReference type="PROSITE" id="PS50931">
    <property type="entry name" value="HTH_LYSR"/>
    <property type="match status" value="1"/>
</dbReference>
<evidence type="ECO:0000256" key="3">
    <source>
        <dbReference type="ARBA" id="ARBA00023125"/>
    </source>
</evidence>
<evidence type="ECO:0000259" key="5">
    <source>
        <dbReference type="PROSITE" id="PS50931"/>
    </source>
</evidence>
<dbReference type="InterPro" id="IPR000847">
    <property type="entry name" value="LysR_HTH_N"/>
</dbReference>
<dbReference type="PANTHER" id="PTHR30537:SF3">
    <property type="entry name" value="TRANSCRIPTIONAL REGULATORY PROTEIN"/>
    <property type="match status" value="1"/>
</dbReference>
<dbReference type="InterPro" id="IPR058163">
    <property type="entry name" value="LysR-type_TF_proteobact-type"/>
</dbReference>
<keyword evidence="3" id="KW-0238">DNA-binding</keyword>
<accession>A0ABM8WBT2</accession>